<sequence>MKFNKFDILFDHKFVRENIQDCQKRKHIQQVAFSTYHDCLTQICFTCKMIRTELKKEQN</sequence>
<gene>
    <name evidence="1" type="ORF">LCGC14_0953720</name>
</gene>
<organism evidence="1">
    <name type="scientific">marine sediment metagenome</name>
    <dbReference type="NCBI Taxonomy" id="412755"/>
    <lineage>
        <taxon>unclassified sequences</taxon>
        <taxon>metagenomes</taxon>
        <taxon>ecological metagenomes</taxon>
    </lineage>
</organism>
<dbReference type="EMBL" id="LAZR01003408">
    <property type="protein sequence ID" value="KKN18617.1"/>
    <property type="molecule type" value="Genomic_DNA"/>
</dbReference>
<reference evidence="1" key="1">
    <citation type="journal article" date="2015" name="Nature">
        <title>Complex archaea that bridge the gap between prokaryotes and eukaryotes.</title>
        <authorList>
            <person name="Spang A."/>
            <person name="Saw J.H."/>
            <person name="Jorgensen S.L."/>
            <person name="Zaremba-Niedzwiedzka K."/>
            <person name="Martijn J."/>
            <person name="Lind A.E."/>
            <person name="van Eijk R."/>
            <person name="Schleper C."/>
            <person name="Guy L."/>
            <person name="Ettema T.J."/>
        </authorList>
    </citation>
    <scope>NUCLEOTIDE SEQUENCE</scope>
</reference>
<accession>A0A0F9P2I0</accession>
<dbReference type="AlphaFoldDB" id="A0A0F9P2I0"/>
<comment type="caution">
    <text evidence="1">The sequence shown here is derived from an EMBL/GenBank/DDBJ whole genome shotgun (WGS) entry which is preliminary data.</text>
</comment>
<protein>
    <submittedName>
        <fullName evidence="1">Uncharacterized protein</fullName>
    </submittedName>
</protein>
<name>A0A0F9P2I0_9ZZZZ</name>
<evidence type="ECO:0000313" key="1">
    <source>
        <dbReference type="EMBL" id="KKN18617.1"/>
    </source>
</evidence>
<proteinExistence type="predicted"/>